<keyword evidence="4" id="KW-0479">Metal-binding</keyword>
<comment type="cofactor">
    <cofactor evidence="1">
        <name>Cu(2+)</name>
        <dbReference type="ChEBI" id="CHEBI:29036"/>
    </cofactor>
</comment>
<gene>
    <name evidence="18" type="ORF">ACRE_077730</name>
</gene>
<evidence type="ECO:0000256" key="11">
    <source>
        <dbReference type="ARBA" id="ARBA00023277"/>
    </source>
</evidence>
<dbReference type="Gene3D" id="2.70.50.70">
    <property type="match status" value="1"/>
</dbReference>
<evidence type="ECO:0000313" key="19">
    <source>
        <dbReference type="Proteomes" id="UP000029964"/>
    </source>
</evidence>
<dbReference type="EC" id="1.14.99.56" evidence="15"/>
<keyword evidence="10" id="KW-1015">Disulfide bond</keyword>
<keyword evidence="6" id="KW-0136">Cellulose degradation</keyword>
<evidence type="ECO:0000256" key="14">
    <source>
        <dbReference type="ARBA" id="ARBA00045077"/>
    </source>
</evidence>
<comment type="caution">
    <text evidence="18">The sequence shown here is derived from an EMBL/GenBank/DDBJ whole genome shotgun (WGS) entry which is preliminary data.</text>
</comment>
<keyword evidence="7" id="KW-0560">Oxidoreductase</keyword>
<dbReference type="GO" id="GO:0004497">
    <property type="term" value="F:monooxygenase activity"/>
    <property type="evidence" value="ECO:0007669"/>
    <property type="project" value="UniProtKB-KW"/>
</dbReference>
<organism evidence="18 19">
    <name type="scientific">Hapsidospora chrysogenum (strain ATCC 11550 / CBS 779.69 / DSM 880 / IAM 14645 / JCM 23072 / IMI 49137)</name>
    <name type="common">Acremonium chrysogenum</name>
    <dbReference type="NCBI Taxonomy" id="857340"/>
    <lineage>
        <taxon>Eukaryota</taxon>
        <taxon>Fungi</taxon>
        <taxon>Dikarya</taxon>
        <taxon>Ascomycota</taxon>
        <taxon>Pezizomycotina</taxon>
        <taxon>Sordariomycetes</taxon>
        <taxon>Hypocreomycetidae</taxon>
        <taxon>Hypocreales</taxon>
        <taxon>Bionectriaceae</taxon>
        <taxon>Hapsidospora</taxon>
    </lineage>
</organism>
<evidence type="ECO:0000259" key="17">
    <source>
        <dbReference type="Pfam" id="PF03443"/>
    </source>
</evidence>
<keyword evidence="12" id="KW-0624">Polysaccharide degradation</keyword>
<comment type="catalytic activity">
    <reaction evidence="14">
        <text>[(1-&gt;4)-beta-D-glucosyl]n+m + reduced acceptor + O2 = 4-dehydro-beta-D-glucosyl-[(1-&gt;4)-beta-D-glucosyl]n-1 + [(1-&gt;4)-beta-D-glucosyl]m + acceptor + H2O.</text>
        <dbReference type="EC" id="1.14.99.56"/>
    </reaction>
</comment>
<dbReference type="EMBL" id="JPKY01000125">
    <property type="protein sequence ID" value="KFH41531.1"/>
    <property type="molecule type" value="Genomic_DNA"/>
</dbReference>
<dbReference type="GO" id="GO:0005576">
    <property type="term" value="C:extracellular region"/>
    <property type="evidence" value="ECO:0007669"/>
    <property type="project" value="UniProtKB-SubCell"/>
</dbReference>
<feature type="signal peptide" evidence="16">
    <location>
        <begin position="1"/>
        <end position="18"/>
    </location>
</feature>
<keyword evidence="11" id="KW-0119">Carbohydrate metabolism</keyword>
<name>A0A086SWP9_HAPC1</name>
<dbReference type="GO" id="GO:0046872">
    <property type="term" value="F:metal ion binding"/>
    <property type="evidence" value="ECO:0007669"/>
    <property type="project" value="UniProtKB-KW"/>
</dbReference>
<reference evidence="19" key="1">
    <citation type="journal article" date="2014" name="Genome Announc.">
        <title>Genome sequence and annotation of Acremonium chrysogenum, producer of the beta-lactam antibiotic cephalosporin C.</title>
        <authorList>
            <person name="Terfehr D."/>
            <person name="Dahlmann T.A."/>
            <person name="Specht T."/>
            <person name="Zadra I."/>
            <person name="Kuernsteiner H."/>
            <person name="Kueck U."/>
        </authorList>
    </citation>
    <scope>NUCLEOTIDE SEQUENCE [LARGE SCALE GENOMIC DNA]</scope>
    <source>
        <strain evidence="19">ATCC 11550 / CBS 779.69 / DSM 880 / IAM 14645 / JCM 23072 / IMI 49137</strain>
    </source>
</reference>
<evidence type="ECO:0000256" key="4">
    <source>
        <dbReference type="ARBA" id="ARBA00022723"/>
    </source>
</evidence>
<dbReference type="STRING" id="857340.A0A086SWP9"/>
<evidence type="ECO:0000256" key="12">
    <source>
        <dbReference type="ARBA" id="ARBA00023326"/>
    </source>
</evidence>
<evidence type="ECO:0000256" key="6">
    <source>
        <dbReference type="ARBA" id="ARBA00023001"/>
    </source>
</evidence>
<feature type="chain" id="PRO_5001815157" description="lytic cellulose monooxygenase (C4-dehydrogenating)" evidence="16">
    <location>
        <begin position="19"/>
        <end position="250"/>
    </location>
</feature>
<dbReference type="CDD" id="cd21175">
    <property type="entry name" value="LPMO_AA9"/>
    <property type="match status" value="1"/>
</dbReference>
<dbReference type="Proteomes" id="UP000029964">
    <property type="component" value="Unassembled WGS sequence"/>
</dbReference>
<feature type="domain" description="Auxiliary Activity family 9 catalytic" evidence="17">
    <location>
        <begin position="19"/>
        <end position="237"/>
    </location>
</feature>
<proteinExistence type="inferred from homology"/>
<evidence type="ECO:0000256" key="13">
    <source>
        <dbReference type="ARBA" id="ARBA00044502"/>
    </source>
</evidence>
<comment type="subcellular location">
    <subcellularLocation>
        <location evidence="2">Secreted</location>
    </subcellularLocation>
</comment>
<evidence type="ECO:0000256" key="3">
    <source>
        <dbReference type="ARBA" id="ARBA00022525"/>
    </source>
</evidence>
<evidence type="ECO:0000256" key="5">
    <source>
        <dbReference type="ARBA" id="ARBA00022729"/>
    </source>
</evidence>
<keyword evidence="3" id="KW-0964">Secreted</keyword>
<protein>
    <recommendedName>
        <fullName evidence="15">lytic cellulose monooxygenase (C4-dehydrogenating)</fullName>
        <ecNumber evidence="15">1.14.99.56</ecNumber>
    </recommendedName>
</protein>
<dbReference type="PANTHER" id="PTHR33353:SF36">
    <property type="entry name" value="ENDO-BETA-1,4-GLUCANASE D"/>
    <property type="match status" value="1"/>
</dbReference>
<keyword evidence="5 16" id="KW-0732">Signal</keyword>
<evidence type="ECO:0000256" key="2">
    <source>
        <dbReference type="ARBA" id="ARBA00004613"/>
    </source>
</evidence>
<evidence type="ECO:0000256" key="8">
    <source>
        <dbReference type="ARBA" id="ARBA00023008"/>
    </source>
</evidence>
<keyword evidence="9" id="KW-0503">Monooxygenase</keyword>
<dbReference type="AlphaFoldDB" id="A0A086SWP9"/>
<evidence type="ECO:0000256" key="15">
    <source>
        <dbReference type="ARBA" id="ARBA00047174"/>
    </source>
</evidence>
<keyword evidence="8" id="KW-0186">Copper</keyword>
<sequence length="250" mass="26665">MASRTLLAALAGAVSVSAHGYIDQVTINGEAYVGYNPSISPWEPDQNSIGWPNTATDLGFVAPSALQSPDIVCHRDSRNAPITAEVAAGSDIVLRWNQWPDSHHGPIMDYLANCNGDCSTVDKNQLEFFKIAEVGQLELGPGHGTPGYWAADELIANGNTWTVTIPSGIAPGNYVLRHEILALHSAYDQDGAQFYPQCINLKITGSGTQSPSGVPATELYTMTDPGVVYDIYGDQNSPVYEIPGPALFTG</sequence>
<evidence type="ECO:0000256" key="10">
    <source>
        <dbReference type="ARBA" id="ARBA00023157"/>
    </source>
</evidence>
<dbReference type="HOGENOM" id="CLU_031730_1_3_1"/>
<evidence type="ECO:0000256" key="9">
    <source>
        <dbReference type="ARBA" id="ARBA00023033"/>
    </source>
</evidence>
<evidence type="ECO:0000256" key="1">
    <source>
        <dbReference type="ARBA" id="ARBA00001973"/>
    </source>
</evidence>
<dbReference type="OrthoDB" id="4849160at2759"/>
<dbReference type="GO" id="GO:0030245">
    <property type="term" value="P:cellulose catabolic process"/>
    <property type="evidence" value="ECO:0007669"/>
    <property type="project" value="UniProtKB-KW"/>
</dbReference>
<dbReference type="InterPro" id="IPR005103">
    <property type="entry name" value="AA9_LPMO"/>
</dbReference>
<evidence type="ECO:0000313" key="18">
    <source>
        <dbReference type="EMBL" id="KFH41531.1"/>
    </source>
</evidence>
<evidence type="ECO:0000256" key="16">
    <source>
        <dbReference type="SAM" id="SignalP"/>
    </source>
</evidence>
<comment type="similarity">
    <text evidence="13">Belongs to the polysaccharide monooxygenase AA9 family.</text>
</comment>
<dbReference type="InterPro" id="IPR049892">
    <property type="entry name" value="AA9"/>
</dbReference>
<keyword evidence="19" id="KW-1185">Reference proteome</keyword>
<accession>A0A086SWP9</accession>
<evidence type="ECO:0000256" key="7">
    <source>
        <dbReference type="ARBA" id="ARBA00023002"/>
    </source>
</evidence>
<dbReference type="Pfam" id="PF03443">
    <property type="entry name" value="AA9"/>
    <property type="match status" value="1"/>
</dbReference>
<dbReference type="PANTHER" id="PTHR33353">
    <property type="entry name" value="PUTATIVE (AFU_ORTHOLOGUE AFUA_1G12560)-RELATED"/>
    <property type="match status" value="1"/>
</dbReference>